<accession>A0AA88YHF5</accession>
<dbReference type="AlphaFoldDB" id="A0AA88YHF5"/>
<name>A0AA88YHF5_PINIB</name>
<dbReference type="EMBL" id="VSWD01000006">
    <property type="protein sequence ID" value="KAK3099459.1"/>
    <property type="molecule type" value="Genomic_DNA"/>
</dbReference>
<reference evidence="2" key="1">
    <citation type="submission" date="2019-08" db="EMBL/GenBank/DDBJ databases">
        <title>The improved chromosome-level genome for the pearl oyster Pinctada fucata martensii using PacBio sequencing and Hi-C.</title>
        <authorList>
            <person name="Zheng Z."/>
        </authorList>
    </citation>
    <scope>NUCLEOTIDE SEQUENCE</scope>
    <source>
        <strain evidence="2">ZZ-2019</strain>
        <tissue evidence="2">Adductor muscle</tissue>
    </source>
</reference>
<feature type="region of interest" description="Disordered" evidence="1">
    <location>
        <begin position="100"/>
        <end position="126"/>
    </location>
</feature>
<evidence type="ECO:0000313" key="3">
    <source>
        <dbReference type="Proteomes" id="UP001186944"/>
    </source>
</evidence>
<dbReference type="Proteomes" id="UP001186944">
    <property type="component" value="Unassembled WGS sequence"/>
</dbReference>
<proteinExistence type="predicted"/>
<feature type="compositionally biased region" description="Basic residues" evidence="1">
    <location>
        <begin position="100"/>
        <end position="122"/>
    </location>
</feature>
<comment type="caution">
    <text evidence="2">The sequence shown here is derived from an EMBL/GenBank/DDBJ whole genome shotgun (WGS) entry which is preliminary data.</text>
</comment>
<keyword evidence="3" id="KW-1185">Reference proteome</keyword>
<protein>
    <submittedName>
        <fullName evidence="2">Uncharacterized protein</fullName>
    </submittedName>
</protein>
<sequence>MSIYTGRDRRKLINDTLFIEEKVDAKVESLNESCDVRTTKKCKHNHWCPEFYDVKGRTYVKFCRRVVKNFFSATLRDFRLFHKRDCWNVLKKVRLCRERRTNRHSGQTRRRRRRHHHGPSRGKRSDQVVDFDKILPRCVPT</sequence>
<evidence type="ECO:0000313" key="2">
    <source>
        <dbReference type="EMBL" id="KAK3099459.1"/>
    </source>
</evidence>
<organism evidence="2 3">
    <name type="scientific">Pinctada imbricata</name>
    <name type="common">Atlantic pearl-oyster</name>
    <name type="synonym">Pinctada martensii</name>
    <dbReference type="NCBI Taxonomy" id="66713"/>
    <lineage>
        <taxon>Eukaryota</taxon>
        <taxon>Metazoa</taxon>
        <taxon>Spiralia</taxon>
        <taxon>Lophotrochozoa</taxon>
        <taxon>Mollusca</taxon>
        <taxon>Bivalvia</taxon>
        <taxon>Autobranchia</taxon>
        <taxon>Pteriomorphia</taxon>
        <taxon>Pterioida</taxon>
        <taxon>Pterioidea</taxon>
        <taxon>Pteriidae</taxon>
        <taxon>Pinctada</taxon>
    </lineage>
</organism>
<gene>
    <name evidence="2" type="ORF">FSP39_004702</name>
</gene>
<evidence type="ECO:0000256" key="1">
    <source>
        <dbReference type="SAM" id="MobiDB-lite"/>
    </source>
</evidence>